<dbReference type="Gene3D" id="2.60.120.10">
    <property type="entry name" value="Jelly Rolls"/>
    <property type="match status" value="1"/>
</dbReference>
<protein>
    <submittedName>
        <fullName evidence="3 4">Cupin</fullName>
    </submittedName>
</protein>
<dbReference type="RefSeq" id="WP_066533414.1">
    <property type="nucleotide sequence ID" value="NZ_CP021422.1"/>
</dbReference>
<evidence type="ECO:0000256" key="1">
    <source>
        <dbReference type="ARBA" id="ARBA00022723"/>
    </source>
</evidence>
<reference evidence="4 6" key="3">
    <citation type="submission" date="2020-11" db="EMBL/GenBank/DDBJ databases">
        <title>Closed and high quality bacterial genomes of the OMM12 community.</title>
        <authorList>
            <person name="Marbouty M."/>
            <person name="Lamy-Besnier Q."/>
            <person name="Debarbieux L."/>
            <person name="Koszul R."/>
        </authorList>
    </citation>
    <scope>NUCLEOTIDE SEQUENCE [LARGE SCALE GENOMIC DNA]</scope>
    <source>
        <strain evidence="4 6">KB18</strain>
    </source>
</reference>
<reference evidence="5" key="2">
    <citation type="submission" date="2017-05" db="EMBL/GenBank/DDBJ databases">
        <title>Improved OligoMM genomes.</title>
        <authorList>
            <person name="Garzetti D."/>
        </authorList>
    </citation>
    <scope>NUCLEOTIDE SEQUENCE [LARGE SCALE GENOMIC DNA]</scope>
    <source>
        <strain evidence="5">KB18</strain>
    </source>
</reference>
<dbReference type="KEGG" id="amur:ADH66_08850"/>
<evidence type="ECO:0000313" key="5">
    <source>
        <dbReference type="Proteomes" id="UP000196710"/>
    </source>
</evidence>
<proteinExistence type="predicted"/>
<gene>
    <name evidence="3" type="ORF">ADH66_08850</name>
    <name evidence="4" type="ORF">I5Q82_18895</name>
</gene>
<dbReference type="InterPro" id="IPR014710">
    <property type="entry name" value="RmlC-like_jellyroll"/>
</dbReference>
<dbReference type="GO" id="GO:0046872">
    <property type="term" value="F:metal ion binding"/>
    <property type="evidence" value="ECO:0007669"/>
    <property type="project" value="UniProtKB-KW"/>
</dbReference>
<evidence type="ECO:0000313" key="3">
    <source>
        <dbReference type="EMBL" id="ASB40754.1"/>
    </source>
</evidence>
<dbReference type="PANTHER" id="PTHR35848">
    <property type="entry name" value="OXALATE-BINDING PROTEIN"/>
    <property type="match status" value="1"/>
</dbReference>
<dbReference type="InterPro" id="IPR011051">
    <property type="entry name" value="RmlC_Cupin_sf"/>
</dbReference>
<sequence length="126" mass="13961">MEFIHKSAVPSLSNPGVISRQLLNPDNSSSTRVTITEVHLEPGACQPRHVHDCSEQIWYALQGSGKLLFESGTEMQFNAGDVVRFGDGDIHGLQNDVQEKFVYLSVTAPPIHFGYAYQDKNNEEGD</sequence>
<dbReference type="AlphaFoldDB" id="A0A1Z2XQQ6"/>
<feature type="domain" description="Cupin type-2" evidence="2">
    <location>
        <begin position="37"/>
        <end position="106"/>
    </location>
</feature>
<organism evidence="4 6">
    <name type="scientific">Acutalibacter muris</name>
    <dbReference type="NCBI Taxonomy" id="1796620"/>
    <lineage>
        <taxon>Bacteria</taxon>
        <taxon>Bacillati</taxon>
        <taxon>Bacillota</taxon>
        <taxon>Clostridia</taxon>
        <taxon>Eubacteriales</taxon>
        <taxon>Acutalibacteraceae</taxon>
        <taxon>Acutalibacter</taxon>
    </lineage>
</organism>
<reference evidence="3" key="1">
    <citation type="journal article" date="2017" name="Genome Announc.">
        <title>High-Quality Whole-Genome Sequences of the Oligo-Mouse-Microbiota Bacterial Community.</title>
        <authorList>
            <person name="Garzetti D."/>
            <person name="Brugiroux S."/>
            <person name="Bunk B."/>
            <person name="Pukall R."/>
            <person name="McCoy K.D."/>
            <person name="Macpherson A.J."/>
            <person name="Stecher B."/>
        </authorList>
    </citation>
    <scope>NUCLEOTIDE SEQUENCE</scope>
    <source>
        <strain evidence="3">KB18</strain>
    </source>
</reference>
<dbReference type="InterPro" id="IPR051610">
    <property type="entry name" value="GPI/OXD"/>
</dbReference>
<accession>A0A1Z2XQQ6</accession>
<name>A0A1Z2XQQ6_9FIRM</name>
<dbReference type="Proteomes" id="UP000596035">
    <property type="component" value="Chromosome"/>
</dbReference>
<dbReference type="EMBL" id="CP065321">
    <property type="protein sequence ID" value="QQR30035.1"/>
    <property type="molecule type" value="Genomic_DNA"/>
</dbReference>
<dbReference type="InterPro" id="IPR013096">
    <property type="entry name" value="Cupin_2"/>
</dbReference>
<dbReference type="EMBL" id="CP021422">
    <property type="protein sequence ID" value="ASB40754.1"/>
    <property type="molecule type" value="Genomic_DNA"/>
</dbReference>
<evidence type="ECO:0000313" key="4">
    <source>
        <dbReference type="EMBL" id="QQR30035.1"/>
    </source>
</evidence>
<keyword evidence="1" id="KW-0479">Metal-binding</keyword>
<keyword evidence="5" id="KW-1185">Reference proteome</keyword>
<evidence type="ECO:0000259" key="2">
    <source>
        <dbReference type="Pfam" id="PF07883"/>
    </source>
</evidence>
<evidence type="ECO:0000313" key="6">
    <source>
        <dbReference type="Proteomes" id="UP000596035"/>
    </source>
</evidence>
<dbReference type="SUPFAM" id="SSF51182">
    <property type="entry name" value="RmlC-like cupins"/>
    <property type="match status" value="1"/>
</dbReference>
<dbReference type="CDD" id="cd02208">
    <property type="entry name" value="cupin_RmlC-like"/>
    <property type="match status" value="1"/>
</dbReference>
<dbReference type="Proteomes" id="UP000196710">
    <property type="component" value="Chromosome"/>
</dbReference>
<dbReference type="Pfam" id="PF07883">
    <property type="entry name" value="Cupin_2"/>
    <property type="match status" value="1"/>
</dbReference>